<name>A0A8X6GI25_TRICU</name>
<protein>
    <submittedName>
        <fullName evidence="2">Uncharacterized protein</fullName>
    </submittedName>
</protein>
<gene>
    <name evidence="2" type="ORF">TNCT_521421</name>
</gene>
<reference evidence="2" key="1">
    <citation type="submission" date="2020-07" db="EMBL/GenBank/DDBJ databases">
        <title>Multicomponent nature underlies the extraordinary mechanical properties of spider dragline silk.</title>
        <authorList>
            <person name="Kono N."/>
            <person name="Nakamura H."/>
            <person name="Mori M."/>
            <person name="Yoshida Y."/>
            <person name="Ohtoshi R."/>
            <person name="Malay A.D."/>
            <person name="Moran D.A.P."/>
            <person name="Tomita M."/>
            <person name="Numata K."/>
            <person name="Arakawa K."/>
        </authorList>
    </citation>
    <scope>NUCLEOTIDE SEQUENCE</scope>
</reference>
<keyword evidence="3" id="KW-1185">Reference proteome</keyword>
<evidence type="ECO:0000313" key="2">
    <source>
        <dbReference type="EMBL" id="GFQ67434.1"/>
    </source>
</evidence>
<dbReference type="Proteomes" id="UP000887116">
    <property type="component" value="Unassembled WGS sequence"/>
</dbReference>
<evidence type="ECO:0000256" key="1">
    <source>
        <dbReference type="SAM" id="MobiDB-lite"/>
    </source>
</evidence>
<organism evidence="2 3">
    <name type="scientific">Trichonephila clavata</name>
    <name type="common">Joro spider</name>
    <name type="synonym">Nephila clavata</name>
    <dbReference type="NCBI Taxonomy" id="2740835"/>
    <lineage>
        <taxon>Eukaryota</taxon>
        <taxon>Metazoa</taxon>
        <taxon>Ecdysozoa</taxon>
        <taxon>Arthropoda</taxon>
        <taxon>Chelicerata</taxon>
        <taxon>Arachnida</taxon>
        <taxon>Araneae</taxon>
        <taxon>Araneomorphae</taxon>
        <taxon>Entelegynae</taxon>
        <taxon>Araneoidea</taxon>
        <taxon>Nephilidae</taxon>
        <taxon>Trichonephila</taxon>
    </lineage>
</organism>
<evidence type="ECO:0000313" key="3">
    <source>
        <dbReference type="Proteomes" id="UP000887116"/>
    </source>
</evidence>
<comment type="caution">
    <text evidence="2">The sequence shown here is derived from an EMBL/GenBank/DDBJ whole genome shotgun (WGS) entry which is preliminary data.</text>
</comment>
<dbReference type="AlphaFoldDB" id="A0A8X6GI25"/>
<accession>A0A8X6GI25</accession>
<feature type="region of interest" description="Disordered" evidence="1">
    <location>
        <begin position="75"/>
        <end position="94"/>
    </location>
</feature>
<dbReference type="EMBL" id="BMAO01000522">
    <property type="protein sequence ID" value="GFQ67434.1"/>
    <property type="molecule type" value="Genomic_DNA"/>
</dbReference>
<sequence length="127" mass="14147">MQFSSLHKENFKDLTPKAISLFKSCLLSSPQISTPLPNDVNSFSQPRDQIPASWSVHPSLLFSKMMNLFPAFSSPGKVGKESIKKGDGVEKERRGAVGKFRVPIRNLEHDADVKFNTPPPHFNPLSN</sequence>
<proteinExistence type="predicted"/>
<feature type="compositionally biased region" description="Basic and acidic residues" evidence="1">
    <location>
        <begin position="78"/>
        <end position="94"/>
    </location>
</feature>